<name>A0A9N7NVL2_STRHE</name>
<dbReference type="Proteomes" id="UP001153555">
    <property type="component" value="Unassembled WGS sequence"/>
</dbReference>
<comment type="caution">
    <text evidence="3">The sequence shown here is derived from an EMBL/GenBank/DDBJ whole genome shotgun (WGS) entry which is preliminary data.</text>
</comment>
<dbReference type="FunFam" id="3.40.50.1820:FF:000270">
    <property type="entry name" value="Alpha/beta-Hydrolases superfamily protein"/>
    <property type="match status" value="1"/>
</dbReference>
<evidence type="ECO:0000256" key="1">
    <source>
        <dbReference type="SAM" id="MobiDB-lite"/>
    </source>
</evidence>
<keyword evidence="4" id="KW-1185">Reference proteome</keyword>
<evidence type="ECO:0000313" key="4">
    <source>
        <dbReference type="Proteomes" id="UP001153555"/>
    </source>
</evidence>
<reference evidence="3" key="1">
    <citation type="submission" date="2019-12" db="EMBL/GenBank/DDBJ databases">
        <authorList>
            <person name="Scholes J."/>
        </authorList>
    </citation>
    <scope>NUCLEOTIDE SEQUENCE</scope>
</reference>
<protein>
    <submittedName>
        <fullName evidence="3">Alpha/beta-Hydrolases superfamily protein</fullName>
    </submittedName>
</protein>
<gene>
    <name evidence="3" type="ORF">SHERM_00245</name>
</gene>
<dbReference type="InterPro" id="IPR029058">
    <property type="entry name" value="AB_hydrolase_fold"/>
</dbReference>
<dbReference type="Gene3D" id="3.40.50.1820">
    <property type="entry name" value="alpha/beta hydrolase"/>
    <property type="match status" value="1"/>
</dbReference>
<accession>A0A9N7NVL2</accession>
<dbReference type="InterPro" id="IPR000073">
    <property type="entry name" value="AB_hydrolase_1"/>
</dbReference>
<feature type="domain" description="AB hydrolase-1" evidence="2">
    <location>
        <begin position="97"/>
        <end position="344"/>
    </location>
</feature>
<dbReference type="Pfam" id="PF00561">
    <property type="entry name" value="Abhydrolase_1"/>
    <property type="match status" value="1"/>
</dbReference>
<proteinExistence type="predicted"/>
<dbReference type="GO" id="GO:0016787">
    <property type="term" value="F:hydrolase activity"/>
    <property type="evidence" value="ECO:0007669"/>
    <property type="project" value="UniProtKB-ARBA"/>
</dbReference>
<dbReference type="PANTHER" id="PTHR45763">
    <property type="entry name" value="HYDROLASE, ALPHA/BETA FOLD FAMILY PROTEIN, EXPRESSED-RELATED"/>
    <property type="match status" value="1"/>
</dbReference>
<organism evidence="3 4">
    <name type="scientific">Striga hermonthica</name>
    <name type="common">Purple witchweed</name>
    <name type="synonym">Buchnera hermonthica</name>
    <dbReference type="NCBI Taxonomy" id="68872"/>
    <lineage>
        <taxon>Eukaryota</taxon>
        <taxon>Viridiplantae</taxon>
        <taxon>Streptophyta</taxon>
        <taxon>Embryophyta</taxon>
        <taxon>Tracheophyta</taxon>
        <taxon>Spermatophyta</taxon>
        <taxon>Magnoliopsida</taxon>
        <taxon>eudicotyledons</taxon>
        <taxon>Gunneridae</taxon>
        <taxon>Pentapetalae</taxon>
        <taxon>asterids</taxon>
        <taxon>lamiids</taxon>
        <taxon>Lamiales</taxon>
        <taxon>Orobanchaceae</taxon>
        <taxon>Buchnereae</taxon>
        <taxon>Striga</taxon>
    </lineage>
</organism>
<evidence type="ECO:0000259" key="2">
    <source>
        <dbReference type="Pfam" id="PF00561"/>
    </source>
</evidence>
<sequence length="458" mass="51375">MAAGPSRKISAASARAHTRRPRAKTASKFSGILKKILVVVFVGLLAWAYQATRPPPPKTCGSADGPPVTASRVQLRDGRYLAYHEFGVTKEIAKRKIVFIHGFHSCRHDVSTLTAYLSPDIVENEGISIISFDRPGYGESDPHPTRTVKSLALDIEELADRLGLGSKFYVVGFSMGGQVVWSCLKYIPHRLAGAALIAPVVNYWWPALPSNLSGPAYVLQPKQDQWALRVAHYLPWLTYWWNTQRFFPVSSVIAGDLVNFSDQDKELLPRLISRKREYQEVPTQQGVFESLHRDTMIGFGRWEFDPTDIENPFSKGEGSVHLWQGDDDRLVPVSLQRYIAEKLPWIHYHELPGAVAPRRGSSCAQRNGRTEPQIFSVTPCCVLTPRQYQITAPHCATSREDCRAQTFHATCPLFTSRHSSRRDIRGPSRRTQAPHAMSPAGIYICDRLCSEDSHLSTE</sequence>
<dbReference type="AlphaFoldDB" id="A0A9N7NVL2"/>
<dbReference type="PANTHER" id="PTHR45763:SF51">
    <property type="entry name" value="ALPHA_BETA-HYDROLASES SUPERFAMILY PROTEIN"/>
    <property type="match status" value="1"/>
</dbReference>
<dbReference type="SUPFAM" id="SSF53474">
    <property type="entry name" value="alpha/beta-Hydrolases"/>
    <property type="match status" value="1"/>
</dbReference>
<feature type="region of interest" description="Disordered" evidence="1">
    <location>
        <begin position="1"/>
        <end position="22"/>
    </location>
</feature>
<dbReference type="OrthoDB" id="294702at2759"/>
<dbReference type="EMBL" id="CACSLK010030614">
    <property type="protein sequence ID" value="CAA0837850.1"/>
    <property type="molecule type" value="Genomic_DNA"/>
</dbReference>
<evidence type="ECO:0000313" key="3">
    <source>
        <dbReference type="EMBL" id="CAA0837850.1"/>
    </source>
</evidence>